<dbReference type="Pfam" id="PF10972">
    <property type="entry name" value="CsiV"/>
    <property type="match status" value="1"/>
</dbReference>
<dbReference type="Proteomes" id="UP000283734">
    <property type="component" value="Unassembled WGS sequence"/>
</dbReference>
<dbReference type="EMBL" id="QYYA01000001">
    <property type="protein sequence ID" value="RJG19712.1"/>
    <property type="molecule type" value="Genomic_DNA"/>
</dbReference>
<feature type="chain" id="PRO_5019053152" description="Peptidoglycan-binding protein CsiV" evidence="1">
    <location>
        <begin position="20"/>
        <end position="197"/>
    </location>
</feature>
<gene>
    <name evidence="2" type="ORF">D4A39_02340</name>
</gene>
<dbReference type="InterPro" id="IPR021241">
    <property type="entry name" value="CsiV"/>
</dbReference>
<evidence type="ECO:0000313" key="2">
    <source>
        <dbReference type="EMBL" id="RJG19712.1"/>
    </source>
</evidence>
<dbReference type="RefSeq" id="WP_022986347.1">
    <property type="nucleotide sequence ID" value="NZ_CAXGPP010000048.1"/>
</dbReference>
<keyword evidence="1" id="KW-0732">Signal</keyword>
<keyword evidence="3" id="KW-1185">Reference proteome</keyword>
<dbReference type="AlphaFoldDB" id="A0A418Y2F1"/>
<reference evidence="2 3" key="1">
    <citation type="submission" date="2018-09" db="EMBL/GenBank/DDBJ databases">
        <title>Alcanivorax profundi sp. nov., isolated from 1000 m-depth seawater of the Mariana Trench.</title>
        <authorList>
            <person name="Liu J."/>
        </authorList>
    </citation>
    <scope>NUCLEOTIDE SEQUENCE [LARGE SCALE GENOMIC DNA]</scope>
    <source>
        <strain evidence="2 3">MTEO17</strain>
    </source>
</reference>
<sequence length="197" mass="22615">MRRALLWVVLSLFTSPAFAKGWYTIEVLVFAQNHPVSSEIFPSKKQPAYAPQPVTLGSPELNEQADSDAVGRGAWQFLGEDSAVLQFMMERMEQSGNYRELYHATWRQPVGSKQETQPVYLRGGNTLSTEEGDIPELEGTLHFSESRYVHVDPRLWFNTEVEGERIYVDISESRRLSGFQAYYFDHPMFGMIVRVTR</sequence>
<evidence type="ECO:0000256" key="1">
    <source>
        <dbReference type="SAM" id="SignalP"/>
    </source>
</evidence>
<accession>A0A418Y2F1</accession>
<feature type="signal peptide" evidence="1">
    <location>
        <begin position="1"/>
        <end position="19"/>
    </location>
</feature>
<evidence type="ECO:0000313" key="3">
    <source>
        <dbReference type="Proteomes" id="UP000283734"/>
    </source>
</evidence>
<proteinExistence type="predicted"/>
<organism evidence="2 3">
    <name type="scientific">Alcanivorax profundi</name>
    <dbReference type="NCBI Taxonomy" id="2338368"/>
    <lineage>
        <taxon>Bacteria</taxon>
        <taxon>Pseudomonadati</taxon>
        <taxon>Pseudomonadota</taxon>
        <taxon>Gammaproteobacteria</taxon>
        <taxon>Oceanospirillales</taxon>
        <taxon>Alcanivoracaceae</taxon>
        <taxon>Alcanivorax</taxon>
    </lineage>
</organism>
<name>A0A418Y2F1_9GAMM</name>
<protein>
    <recommendedName>
        <fullName evidence="4">Peptidoglycan-binding protein CsiV</fullName>
    </recommendedName>
</protein>
<evidence type="ECO:0008006" key="4">
    <source>
        <dbReference type="Google" id="ProtNLM"/>
    </source>
</evidence>
<comment type="caution">
    <text evidence="2">The sequence shown here is derived from an EMBL/GenBank/DDBJ whole genome shotgun (WGS) entry which is preliminary data.</text>
</comment>
<dbReference type="OrthoDB" id="5566524at2"/>